<dbReference type="InterPro" id="IPR007159">
    <property type="entry name" value="SpoVT-AbrB_dom"/>
</dbReference>
<name>A0A839H7A8_9GAMM</name>
<gene>
    <name evidence="2" type="ORF">HUK38_03320</name>
</gene>
<dbReference type="NCBIfam" id="TIGR01439">
    <property type="entry name" value="lp_hng_hel_AbrB"/>
    <property type="match status" value="1"/>
</dbReference>
<dbReference type="RefSeq" id="WP_182582450.1">
    <property type="nucleotide sequence ID" value="NZ_JABVCQ010000005.1"/>
</dbReference>
<feature type="domain" description="SpoVT-AbrB" evidence="1">
    <location>
        <begin position="7"/>
        <end position="53"/>
    </location>
</feature>
<dbReference type="Proteomes" id="UP000548632">
    <property type="component" value="Unassembled WGS sequence"/>
</dbReference>
<evidence type="ECO:0000313" key="3">
    <source>
        <dbReference type="Proteomes" id="UP000548632"/>
    </source>
</evidence>
<dbReference type="InterPro" id="IPR037914">
    <property type="entry name" value="SpoVT-AbrB_sf"/>
</dbReference>
<organism evidence="2 3">
    <name type="scientific">Thiospirillum jenense</name>
    <dbReference type="NCBI Taxonomy" id="1653858"/>
    <lineage>
        <taxon>Bacteria</taxon>
        <taxon>Pseudomonadati</taxon>
        <taxon>Pseudomonadota</taxon>
        <taxon>Gammaproteobacteria</taxon>
        <taxon>Chromatiales</taxon>
        <taxon>Chromatiaceae</taxon>
        <taxon>Thiospirillum</taxon>
    </lineage>
</organism>
<dbReference type="EMBL" id="JABVCQ010000005">
    <property type="protein sequence ID" value="MBB1125261.1"/>
    <property type="molecule type" value="Genomic_DNA"/>
</dbReference>
<comment type="caution">
    <text evidence="2">The sequence shown here is derived from an EMBL/GenBank/DDBJ whole genome shotgun (WGS) entry which is preliminary data.</text>
</comment>
<dbReference type="Pfam" id="PF04014">
    <property type="entry name" value="MazE_antitoxin"/>
    <property type="match status" value="1"/>
</dbReference>
<dbReference type="AlphaFoldDB" id="A0A839H7A8"/>
<sequence>MTTTAVGKMTAKGQITIPRDIRDFLQVKPGDLITWETTADGGVRVRRADPLDLAYLGAVQDGLSEWNSDADTEAYRDL</sequence>
<protein>
    <submittedName>
        <fullName evidence="2">AbrB/MazE/SpoVT family DNA-binding domain-containing protein</fullName>
    </submittedName>
</protein>
<keyword evidence="2" id="KW-0238">DNA-binding</keyword>
<keyword evidence="3" id="KW-1185">Reference proteome</keyword>
<accession>A0A839H7A8</accession>
<proteinExistence type="predicted"/>
<reference evidence="2 3" key="1">
    <citation type="journal article" date="2020" name="Arch. Microbiol.">
        <title>The genome sequence of the giant phototrophic gammaproteobacterium Thiospirillum jenense gives insight into its physiological properties and phylogenetic relationships.</title>
        <authorList>
            <person name="Imhoff J.F."/>
            <person name="Meyer T.E."/>
            <person name="Kyndt J.A."/>
        </authorList>
    </citation>
    <scope>NUCLEOTIDE SEQUENCE [LARGE SCALE GENOMIC DNA]</scope>
    <source>
        <strain evidence="2 3">DSM 216</strain>
    </source>
</reference>
<dbReference type="SMART" id="SM00966">
    <property type="entry name" value="SpoVT_AbrB"/>
    <property type="match status" value="1"/>
</dbReference>
<dbReference type="Gene3D" id="2.10.260.10">
    <property type="match status" value="1"/>
</dbReference>
<dbReference type="GO" id="GO:0003677">
    <property type="term" value="F:DNA binding"/>
    <property type="evidence" value="ECO:0007669"/>
    <property type="project" value="UniProtKB-KW"/>
</dbReference>
<evidence type="ECO:0000259" key="1">
    <source>
        <dbReference type="SMART" id="SM00966"/>
    </source>
</evidence>
<evidence type="ECO:0000313" key="2">
    <source>
        <dbReference type="EMBL" id="MBB1125261.1"/>
    </source>
</evidence>
<dbReference type="SUPFAM" id="SSF89447">
    <property type="entry name" value="AbrB/MazE/MraZ-like"/>
    <property type="match status" value="1"/>
</dbReference>